<dbReference type="GO" id="GO:0009378">
    <property type="term" value="F:four-way junction helicase activity"/>
    <property type="evidence" value="ECO:0007669"/>
    <property type="project" value="TreeGrafter"/>
</dbReference>
<feature type="compositionally biased region" description="Gly residues" evidence="12">
    <location>
        <begin position="1617"/>
        <end position="1626"/>
    </location>
</feature>
<keyword evidence="9" id="KW-0539">Nucleus</keyword>
<dbReference type="InterPro" id="IPR018982">
    <property type="entry name" value="RQC_domain"/>
</dbReference>
<keyword evidence="16" id="KW-1185">Reference proteome</keyword>
<dbReference type="Gene3D" id="1.10.10.10">
    <property type="entry name" value="Winged helix-like DNA-binding domain superfamily/Winged helix DNA-binding domain"/>
    <property type="match status" value="1"/>
</dbReference>
<reference evidence="15 16" key="1">
    <citation type="journal article" date="2015" name="BMC Genomics">
        <title>The genome of the truffle-parasite Tolypocladium ophioglossoides and the evolution of antifungal peptaibiotics.</title>
        <authorList>
            <person name="Quandt C.A."/>
            <person name="Bushley K.E."/>
            <person name="Spatafora J.W."/>
        </authorList>
    </citation>
    <scope>NUCLEOTIDE SEQUENCE [LARGE SCALE GENOMIC DNA]</scope>
    <source>
        <strain evidence="15 16">CBS 100239</strain>
    </source>
</reference>
<dbReference type="CDD" id="cd17920">
    <property type="entry name" value="DEXHc_RecQ"/>
    <property type="match status" value="1"/>
</dbReference>
<dbReference type="GO" id="GO:0000724">
    <property type="term" value="P:double-strand break repair via homologous recombination"/>
    <property type="evidence" value="ECO:0007669"/>
    <property type="project" value="TreeGrafter"/>
</dbReference>
<dbReference type="InterPro" id="IPR027417">
    <property type="entry name" value="P-loop_NTPase"/>
</dbReference>
<feature type="compositionally biased region" description="Polar residues" evidence="12">
    <location>
        <begin position="40"/>
        <end position="76"/>
    </location>
</feature>
<organism evidence="15 16">
    <name type="scientific">Tolypocladium ophioglossoides (strain CBS 100239)</name>
    <name type="common">Snaketongue truffleclub</name>
    <name type="synonym">Elaphocordyceps ophioglossoides</name>
    <dbReference type="NCBI Taxonomy" id="1163406"/>
    <lineage>
        <taxon>Eukaryota</taxon>
        <taxon>Fungi</taxon>
        <taxon>Dikarya</taxon>
        <taxon>Ascomycota</taxon>
        <taxon>Pezizomycotina</taxon>
        <taxon>Sordariomycetes</taxon>
        <taxon>Hypocreomycetidae</taxon>
        <taxon>Hypocreales</taxon>
        <taxon>Ophiocordycipitaceae</taxon>
        <taxon>Tolypocladium</taxon>
    </lineage>
</organism>
<feature type="compositionally biased region" description="Low complexity" evidence="12">
    <location>
        <begin position="292"/>
        <end position="306"/>
    </location>
</feature>
<dbReference type="InterPro" id="IPR014001">
    <property type="entry name" value="Helicase_ATP-bd"/>
</dbReference>
<dbReference type="PANTHER" id="PTHR13710">
    <property type="entry name" value="DNA HELICASE RECQ FAMILY MEMBER"/>
    <property type="match status" value="1"/>
</dbReference>
<name>A0A0L0NLR8_TOLOC</name>
<dbReference type="STRING" id="1163406.A0A0L0NLR8"/>
<evidence type="ECO:0000256" key="6">
    <source>
        <dbReference type="ARBA" id="ARBA00022840"/>
    </source>
</evidence>
<dbReference type="EMBL" id="LFRF01000001">
    <property type="protein sequence ID" value="KND94665.1"/>
    <property type="molecule type" value="Genomic_DNA"/>
</dbReference>
<keyword evidence="8" id="KW-0413">Isomerase</keyword>
<keyword evidence="5 15" id="KW-0347">Helicase</keyword>
<feature type="compositionally biased region" description="Low complexity" evidence="12">
    <location>
        <begin position="1581"/>
        <end position="1599"/>
    </location>
</feature>
<dbReference type="GO" id="GO:0016787">
    <property type="term" value="F:hydrolase activity"/>
    <property type="evidence" value="ECO:0007669"/>
    <property type="project" value="UniProtKB-KW"/>
</dbReference>
<evidence type="ECO:0000256" key="10">
    <source>
        <dbReference type="ARBA" id="ARBA00034617"/>
    </source>
</evidence>
<comment type="caution">
    <text evidence="15">The sequence shown here is derived from an EMBL/GenBank/DDBJ whole genome shotgun (WGS) entry which is preliminary data.</text>
</comment>
<dbReference type="GO" id="GO:0005694">
    <property type="term" value="C:chromosome"/>
    <property type="evidence" value="ECO:0007669"/>
    <property type="project" value="TreeGrafter"/>
</dbReference>
<gene>
    <name evidence="15" type="ORF">TOPH_00082</name>
</gene>
<dbReference type="GO" id="GO:0006260">
    <property type="term" value="P:DNA replication"/>
    <property type="evidence" value="ECO:0007669"/>
    <property type="project" value="InterPro"/>
</dbReference>
<evidence type="ECO:0000313" key="15">
    <source>
        <dbReference type="EMBL" id="KND94665.1"/>
    </source>
</evidence>
<evidence type="ECO:0000313" key="16">
    <source>
        <dbReference type="Proteomes" id="UP000036947"/>
    </source>
</evidence>
<evidence type="ECO:0000256" key="7">
    <source>
        <dbReference type="ARBA" id="ARBA00023125"/>
    </source>
</evidence>
<dbReference type="SUPFAM" id="SSF52540">
    <property type="entry name" value="P-loop containing nucleoside triphosphate hydrolases"/>
    <property type="match status" value="1"/>
</dbReference>
<dbReference type="PROSITE" id="PS51192">
    <property type="entry name" value="HELICASE_ATP_BIND_1"/>
    <property type="match status" value="1"/>
</dbReference>
<dbReference type="SMART" id="SM00487">
    <property type="entry name" value="DEXDc"/>
    <property type="match status" value="1"/>
</dbReference>
<feature type="region of interest" description="Disordered" evidence="12">
    <location>
        <begin position="694"/>
        <end position="732"/>
    </location>
</feature>
<dbReference type="NCBIfam" id="TIGR00614">
    <property type="entry name" value="recQ_fam"/>
    <property type="match status" value="1"/>
</dbReference>
<feature type="region of interest" description="Disordered" evidence="12">
    <location>
        <begin position="1277"/>
        <end position="1384"/>
    </location>
</feature>
<keyword evidence="7" id="KW-0238">DNA-binding</keyword>
<evidence type="ECO:0000259" key="13">
    <source>
        <dbReference type="PROSITE" id="PS51192"/>
    </source>
</evidence>
<keyword evidence="6" id="KW-0067">ATP-binding</keyword>
<feature type="domain" description="Helicase ATP-binding" evidence="13">
    <location>
        <begin position="770"/>
        <end position="951"/>
    </location>
</feature>
<dbReference type="Pfam" id="PF16124">
    <property type="entry name" value="RecQ_Zn_bind"/>
    <property type="match status" value="1"/>
</dbReference>
<dbReference type="Pfam" id="PF09382">
    <property type="entry name" value="RQC"/>
    <property type="match status" value="1"/>
</dbReference>
<dbReference type="EC" id="5.6.2.4" evidence="11"/>
<feature type="compositionally biased region" description="Basic residues" evidence="12">
    <location>
        <begin position="1367"/>
        <end position="1376"/>
    </location>
</feature>
<evidence type="ECO:0000256" key="5">
    <source>
        <dbReference type="ARBA" id="ARBA00022806"/>
    </source>
</evidence>
<proteinExistence type="inferred from homology"/>
<dbReference type="SUPFAM" id="SSF46785">
    <property type="entry name" value="Winged helix' DNA-binding domain"/>
    <property type="match status" value="1"/>
</dbReference>
<dbReference type="InterPro" id="IPR002464">
    <property type="entry name" value="DNA/RNA_helicase_DEAH_CS"/>
</dbReference>
<dbReference type="GO" id="GO:0005737">
    <property type="term" value="C:cytoplasm"/>
    <property type="evidence" value="ECO:0007669"/>
    <property type="project" value="TreeGrafter"/>
</dbReference>
<comment type="subcellular location">
    <subcellularLocation>
        <location evidence="1">Nucleus</location>
    </subcellularLocation>
</comment>
<feature type="compositionally biased region" description="Acidic residues" evidence="12">
    <location>
        <begin position="1499"/>
        <end position="1512"/>
    </location>
</feature>
<dbReference type="InterPro" id="IPR011545">
    <property type="entry name" value="DEAD/DEAH_box_helicase_dom"/>
</dbReference>
<comment type="similarity">
    <text evidence="2">Belongs to the helicase family. RecQ subfamily.</text>
</comment>
<evidence type="ECO:0000256" key="9">
    <source>
        <dbReference type="ARBA" id="ARBA00023242"/>
    </source>
</evidence>
<dbReference type="Proteomes" id="UP000036947">
    <property type="component" value="Unassembled WGS sequence"/>
</dbReference>
<protein>
    <recommendedName>
        <fullName evidence="11">DNA 3'-5' helicase</fullName>
        <ecNumber evidence="11">5.6.2.4</ecNumber>
    </recommendedName>
</protein>
<feature type="region of interest" description="Disordered" evidence="12">
    <location>
        <begin position="556"/>
        <end position="625"/>
    </location>
</feature>
<dbReference type="GO" id="GO:0005524">
    <property type="term" value="F:ATP binding"/>
    <property type="evidence" value="ECO:0007669"/>
    <property type="project" value="UniProtKB-KW"/>
</dbReference>
<dbReference type="FunFam" id="3.40.50.300:FF:001975">
    <property type="entry name" value="ATP-dependent DNA helicase"/>
    <property type="match status" value="1"/>
</dbReference>
<dbReference type="PROSITE" id="PS00690">
    <property type="entry name" value="DEAH_ATP_HELICASE"/>
    <property type="match status" value="1"/>
</dbReference>
<dbReference type="SMART" id="SM00956">
    <property type="entry name" value="RQC"/>
    <property type="match status" value="1"/>
</dbReference>
<evidence type="ECO:0000256" key="12">
    <source>
        <dbReference type="SAM" id="MobiDB-lite"/>
    </source>
</evidence>
<feature type="compositionally biased region" description="Low complexity" evidence="12">
    <location>
        <begin position="1538"/>
        <end position="1547"/>
    </location>
</feature>
<evidence type="ECO:0000256" key="8">
    <source>
        <dbReference type="ARBA" id="ARBA00023235"/>
    </source>
</evidence>
<evidence type="ECO:0000256" key="2">
    <source>
        <dbReference type="ARBA" id="ARBA00005446"/>
    </source>
</evidence>
<feature type="region of interest" description="Disordered" evidence="12">
    <location>
        <begin position="115"/>
        <end position="322"/>
    </location>
</feature>
<dbReference type="OrthoDB" id="10261556at2759"/>
<dbReference type="InterPro" id="IPR032284">
    <property type="entry name" value="RecQ_Zn-bd"/>
</dbReference>
<keyword evidence="4" id="KW-0378">Hydrolase</keyword>
<comment type="catalytic activity">
    <reaction evidence="10">
        <text>Couples ATP hydrolysis with the unwinding of duplex DNA by translocating in the 3'-5' direction.</text>
        <dbReference type="EC" id="5.6.2.4"/>
    </reaction>
</comment>
<dbReference type="GO" id="GO:0043138">
    <property type="term" value="F:3'-5' DNA helicase activity"/>
    <property type="evidence" value="ECO:0007669"/>
    <property type="project" value="UniProtKB-EC"/>
</dbReference>
<feature type="domain" description="Helicase C-terminal" evidence="14">
    <location>
        <begin position="982"/>
        <end position="1126"/>
    </location>
</feature>
<dbReference type="InterPro" id="IPR004589">
    <property type="entry name" value="DNA_helicase_ATP-dep_RecQ"/>
</dbReference>
<feature type="compositionally biased region" description="Basic and acidic residues" evidence="12">
    <location>
        <begin position="214"/>
        <end position="223"/>
    </location>
</feature>
<dbReference type="Pfam" id="PF00271">
    <property type="entry name" value="Helicase_C"/>
    <property type="match status" value="1"/>
</dbReference>
<evidence type="ECO:0000256" key="4">
    <source>
        <dbReference type="ARBA" id="ARBA00022801"/>
    </source>
</evidence>
<dbReference type="InterPro" id="IPR036388">
    <property type="entry name" value="WH-like_DNA-bd_sf"/>
</dbReference>
<dbReference type="Gene3D" id="3.40.50.300">
    <property type="entry name" value="P-loop containing nucleotide triphosphate hydrolases"/>
    <property type="match status" value="2"/>
</dbReference>
<keyword evidence="3" id="KW-0547">Nucleotide-binding</keyword>
<evidence type="ECO:0000256" key="3">
    <source>
        <dbReference type="ARBA" id="ARBA00022741"/>
    </source>
</evidence>
<dbReference type="GO" id="GO:0003677">
    <property type="term" value="F:DNA binding"/>
    <property type="evidence" value="ECO:0007669"/>
    <property type="project" value="UniProtKB-KW"/>
</dbReference>
<accession>A0A0L0NLR8</accession>
<dbReference type="InterPro" id="IPR036390">
    <property type="entry name" value="WH_DNA-bd_sf"/>
</dbReference>
<feature type="compositionally biased region" description="Acidic residues" evidence="12">
    <location>
        <begin position="1348"/>
        <end position="1362"/>
    </location>
</feature>
<feature type="compositionally biased region" description="Basic residues" evidence="12">
    <location>
        <begin position="1284"/>
        <end position="1297"/>
    </location>
</feature>
<feature type="region of interest" description="Disordered" evidence="12">
    <location>
        <begin position="1"/>
        <end position="77"/>
    </location>
</feature>
<dbReference type="FunFam" id="3.40.50.300:FF:000537">
    <property type="entry name" value="Bloom syndrome RecQ-like helicase"/>
    <property type="match status" value="1"/>
</dbReference>
<feature type="region of interest" description="Disordered" evidence="12">
    <location>
        <begin position="1535"/>
        <end position="1626"/>
    </location>
</feature>
<dbReference type="CDD" id="cd18794">
    <property type="entry name" value="SF2_C_RecQ"/>
    <property type="match status" value="1"/>
</dbReference>
<evidence type="ECO:0000259" key="14">
    <source>
        <dbReference type="PROSITE" id="PS51194"/>
    </source>
</evidence>
<feature type="compositionally biased region" description="Low complexity" evidence="12">
    <location>
        <begin position="13"/>
        <end position="26"/>
    </location>
</feature>
<dbReference type="InterPro" id="IPR001650">
    <property type="entry name" value="Helicase_C-like"/>
</dbReference>
<sequence length="1626" mass="179198">MGRLTSTTKSKKPLLVSQQPQQLLTPSATSDGRGKHCAVQATQNVGRSASSRAKSNTSPSKIGPSRRTSSPNTSLDFTDFDAEDLECMDLTEDTVVSAESLEFGDDVRLWDEGTALWSPVPPKSSRKRKSDGIADDETATHAEHFPDVYQLLGTEPPASTPRYRPRARRVGASSSAKSRRARDAKDSAENRSVGMKKGGTLLGVTEDMSSPSRRVADRRDHLGTSHTPGKASQLARIQGSHKKCRVSVDAPASSTSTEEEPSHEAEQAGVTGGHDFIPDSEDEFVTPPVYNPTTRISREPSSPSRTEPVDPRRVHAPQPDDASMYAQASSSLRYGVEDSTTLAVEVAGANDASAVGSVGGDTAPELCLSSSSQTPKLLSYLSANPQALSKRHASLESQIQQNRQEFMRAINERWPKEKRDEVKAEKERLLSQQKAVKGLTDSMELYRPLCEQRETLAAQVAQSYADGLDTDEDEVRLDELTDRVQERERQLVHIISGAGLDENSFYAHTQVGTAGARNGGTVVLSTQLANAATVDMSQSSSDSPLIGAAGTQVVHQTQLPAASRPRRWNEPVQAPAIPSRSGLVSQDDEDSFEAPFPRDLPASRDAGRSRVPISTMSRFPADTGADFDAAEELSSDLEDAEMPHLPMPRQRATQTAARNPPPRSRVQHPGDDFSDFSDDDDMLAFAQDYETRQFVGGPSVGSRQVFSETSGNAGPTPRARNSSKKQAAPILPDLSIPPELMKHSWSPEVQKMLKDRFRMKGFRHNQLQAINATLAGQDAFVLMPTGGGKSLCYQLPAVVRTGKTRGVTIVVSPLLSLMQDQVDHMKALGIQAVAFNGECSSEYKRQVMSAFNERSPEHFVELLYVTPEMVNKNGALNNAMQNLYRRGKFARLVIDEAHCVSQWGHDFRPDYKTLGQVRIKFPEVPVMALTATATQNVIVDIRHKLRMTNCQTFSQSFNRPNLYYEVRPKTSNSDATAKIAALINSKYRNVTGIVYTISRKQSEDVAGKLSNQGITARHYHAGIEPQEKVEVQTAWQKGTVKVVVATIAFGMGIDKPDVRFVVHHGIPKSLEGYYQETGRAGRDGKPSDCILFYGKGDIRVLKKLIADGEGNDEQKERQMVMLNRVTAFCDNKSDCRRTEILRYFGEDFTPSQCHKLCDNCKAGLVFEQQDFSEYAVSAIKVVQNQKRLTANQCADILLGKGYPPHEKQKSEEHFGMARGLKKHEVVRVIDRLSAEKAFNEDNVVGNYGVAIQYLLIGPTAQLFLAKRRRLMLTIQVSEEDRGSKSTKPKPKKATKKKSKDEDTPAMQSTYVSSPVDRHRPRARVADSEDEDGFHTTSHGYVNDGFVISDDEMQEDENEEEAFDPLPKHRPAKPASKKKVEPQTVSTRRLEDLSEIQQDLVNAFVLEAQKLEEKIRNKKEIRRPLFTQRELREMAMIGVTSLDKMSRIPGIDLDKVGEHGPKLLPLLRQHHEIFQQIGRATEESDQDQDQEIVDLISSDIDMDEDMGEGEVDEDSHYFNPRPRPEVAAFHNRLQGLNAQQQQHQQQTQSKPKASYKGGGNRKSSGKKWQKKGGGGPGRRKGSGFSRRASGSSATASRSTASGGGGGGPKRDGKLVKKSGGGIGLMPL</sequence>
<dbReference type="GO" id="GO:0005634">
    <property type="term" value="C:nucleus"/>
    <property type="evidence" value="ECO:0007669"/>
    <property type="project" value="UniProtKB-SubCell"/>
</dbReference>
<dbReference type="PROSITE" id="PS51194">
    <property type="entry name" value="HELICASE_CTER"/>
    <property type="match status" value="1"/>
</dbReference>
<dbReference type="SMART" id="SM00490">
    <property type="entry name" value="HELICc"/>
    <property type="match status" value="1"/>
</dbReference>
<dbReference type="PANTHER" id="PTHR13710:SF153">
    <property type="entry name" value="RECQ-LIKE DNA HELICASE BLM"/>
    <property type="match status" value="1"/>
</dbReference>
<feature type="region of interest" description="Disordered" evidence="12">
    <location>
        <begin position="1498"/>
        <end position="1522"/>
    </location>
</feature>
<feature type="compositionally biased region" description="Polar residues" evidence="12">
    <location>
        <begin position="701"/>
        <end position="713"/>
    </location>
</feature>
<dbReference type="Pfam" id="PF00270">
    <property type="entry name" value="DEAD"/>
    <property type="match status" value="1"/>
</dbReference>
<evidence type="ECO:0000256" key="11">
    <source>
        <dbReference type="ARBA" id="ARBA00034808"/>
    </source>
</evidence>
<evidence type="ECO:0000256" key="1">
    <source>
        <dbReference type="ARBA" id="ARBA00004123"/>
    </source>
</evidence>
<feature type="region of interest" description="Disordered" evidence="12">
    <location>
        <begin position="648"/>
        <end position="678"/>
    </location>
</feature>